<dbReference type="PIRSF" id="PIRSF001221">
    <property type="entry name" value="Amidase_fungi"/>
    <property type="match status" value="1"/>
</dbReference>
<comment type="catalytic activity">
    <reaction evidence="1">
        <text>a monocarboxylic acid amide + H2O = a monocarboxylate + NH4(+)</text>
        <dbReference type="Rhea" id="RHEA:12020"/>
        <dbReference type="ChEBI" id="CHEBI:15377"/>
        <dbReference type="ChEBI" id="CHEBI:28938"/>
        <dbReference type="ChEBI" id="CHEBI:35757"/>
        <dbReference type="ChEBI" id="CHEBI:83628"/>
        <dbReference type="EC" id="3.5.1.4"/>
    </reaction>
</comment>
<dbReference type="InterPro" id="IPR023631">
    <property type="entry name" value="Amidase_dom"/>
</dbReference>
<evidence type="ECO:0000256" key="1">
    <source>
        <dbReference type="ARBA" id="ARBA00001311"/>
    </source>
</evidence>
<dbReference type="Pfam" id="PF01425">
    <property type="entry name" value="Amidase"/>
    <property type="match status" value="1"/>
</dbReference>
<dbReference type="OrthoDB" id="6428749at2759"/>
<evidence type="ECO:0000256" key="4">
    <source>
        <dbReference type="ARBA" id="ARBA00022801"/>
    </source>
</evidence>
<dbReference type="RefSeq" id="XP_056479374.1">
    <property type="nucleotide sequence ID" value="XM_056614333.1"/>
</dbReference>
<dbReference type="PANTHER" id="PTHR46072">
    <property type="entry name" value="AMIDASE-RELATED-RELATED"/>
    <property type="match status" value="1"/>
</dbReference>
<feature type="active site" description="Charge relay system" evidence="5">
    <location>
        <position position="210"/>
    </location>
</feature>
<accession>A0A9W9G3A4</accession>
<comment type="similarity">
    <text evidence="2">Belongs to the amidase family.</text>
</comment>
<dbReference type="GO" id="GO:0004040">
    <property type="term" value="F:amidase activity"/>
    <property type="evidence" value="ECO:0007669"/>
    <property type="project" value="UniProtKB-EC"/>
</dbReference>
<dbReference type="InterPro" id="IPR020556">
    <property type="entry name" value="Amidase_CS"/>
</dbReference>
<reference evidence="7" key="2">
    <citation type="journal article" date="2023" name="IMA Fungus">
        <title>Comparative genomic study of the Penicillium genus elucidates a diverse pangenome and 15 lateral gene transfer events.</title>
        <authorList>
            <person name="Petersen C."/>
            <person name="Sorensen T."/>
            <person name="Nielsen M.R."/>
            <person name="Sondergaard T.E."/>
            <person name="Sorensen J.L."/>
            <person name="Fitzpatrick D.A."/>
            <person name="Frisvad J.C."/>
            <person name="Nielsen K.L."/>
        </authorList>
    </citation>
    <scope>NUCLEOTIDE SEQUENCE</scope>
    <source>
        <strain evidence="7">IBT 30761</strain>
    </source>
</reference>
<dbReference type="AlphaFoldDB" id="A0A9W9G3A4"/>
<dbReference type="PANTHER" id="PTHR46072:SF1">
    <property type="entry name" value="AMIDASE"/>
    <property type="match status" value="1"/>
</dbReference>
<reference evidence="7" key="1">
    <citation type="submission" date="2022-11" db="EMBL/GenBank/DDBJ databases">
        <authorList>
            <person name="Petersen C."/>
        </authorList>
    </citation>
    <scope>NUCLEOTIDE SEQUENCE</scope>
    <source>
        <strain evidence="7">IBT 30761</strain>
    </source>
</reference>
<dbReference type="EMBL" id="JAPQKI010000002">
    <property type="protein sequence ID" value="KAJ5111304.1"/>
    <property type="molecule type" value="Genomic_DNA"/>
</dbReference>
<organism evidence="7 8">
    <name type="scientific">Penicillium argentinense</name>
    <dbReference type="NCBI Taxonomy" id="1131581"/>
    <lineage>
        <taxon>Eukaryota</taxon>
        <taxon>Fungi</taxon>
        <taxon>Dikarya</taxon>
        <taxon>Ascomycota</taxon>
        <taxon>Pezizomycotina</taxon>
        <taxon>Eurotiomycetes</taxon>
        <taxon>Eurotiomycetidae</taxon>
        <taxon>Eurotiales</taxon>
        <taxon>Aspergillaceae</taxon>
        <taxon>Penicillium</taxon>
    </lineage>
</organism>
<dbReference type="Proteomes" id="UP001149074">
    <property type="component" value="Unassembled WGS sequence"/>
</dbReference>
<evidence type="ECO:0000313" key="7">
    <source>
        <dbReference type="EMBL" id="KAJ5111304.1"/>
    </source>
</evidence>
<evidence type="ECO:0000256" key="3">
    <source>
        <dbReference type="ARBA" id="ARBA00012922"/>
    </source>
</evidence>
<name>A0A9W9G3A4_9EURO</name>
<keyword evidence="4" id="KW-0378">Hydrolase</keyword>
<dbReference type="Gene3D" id="3.90.1300.10">
    <property type="entry name" value="Amidase signature (AS) domain"/>
    <property type="match status" value="1"/>
</dbReference>
<feature type="active site" description="Charge relay system" evidence="5">
    <location>
        <position position="135"/>
    </location>
</feature>
<proteinExistence type="inferred from homology"/>
<dbReference type="InterPro" id="IPR036928">
    <property type="entry name" value="AS_sf"/>
</dbReference>
<sequence length="549" mass="59753">MATATQPSYLDLAAQKRAEQLALIPADWRLSPVPSIESTPDALSYLRRILSARELSLTEETDITVLLRKLSSGELSSLELTTAFAKRAALAHQLTTCCTEIFFEEAFAVAKGMDAYLAETGKTIGPLHGLPVSIKDLFSVKGVDTSIGWVGLTNNPATSDKSVAQTLRRLGAVLYVKTNLPQSMMMSDSYNHVFGQCVNPLNRNLISGGSSGGESSLVAAKGSVLGIGTDLGGSIRIPASLTGIYGLSPSPGRHPYERGNPGQDMVRSVAGPMCVNLASIERYMEVLPCAAPWELDHHVAPVPWRRSLASLKAKRLRIGFLVDDGVVKVQPPIARAVRDVIDALKAAGHEVFEWDASSHGYAYSLWEKAIFSDGGEGCRKKIEMTGEPLVEGMLVGTPDHILTTSETHQLLADKYLYESSYLDRWTTSGIDALIMPTTPWVGYKPWTWVKSNAYVGYTSIWNLLGYAAMSVPITTVSREQDIPSQEWLNHAPRNAGDKFNKEQYDINLVEGMPVGVQVVGGRFGEEKCVAVAKAIEQAMRWKDVARPSL</sequence>
<feature type="active site" description="Acyl-ester intermediate" evidence="5">
    <location>
        <position position="234"/>
    </location>
</feature>
<evidence type="ECO:0000256" key="5">
    <source>
        <dbReference type="PIRSR" id="PIRSR001221-1"/>
    </source>
</evidence>
<evidence type="ECO:0000256" key="2">
    <source>
        <dbReference type="ARBA" id="ARBA00009199"/>
    </source>
</evidence>
<feature type="domain" description="Amidase" evidence="6">
    <location>
        <begin position="79"/>
        <end position="528"/>
    </location>
</feature>
<dbReference type="PROSITE" id="PS00571">
    <property type="entry name" value="AMIDASES"/>
    <property type="match status" value="1"/>
</dbReference>
<comment type="caution">
    <text evidence="7">The sequence shown here is derived from an EMBL/GenBank/DDBJ whole genome shotgun (WGS) entry which is preliminary data.</text>
</comment>
<gene>
    <name evidence="7" type="ORF">N7532_001839</name>
</gene>
<dbReference type="SUPFAM" id="SSF75304">
    <property type="entry name" value="Amidase signature (AS) enzymes"/>
    <property type="match status" value="1"/>
</dbReference>
<keyword evidence="8" id="KW-1185">Reference proteome</keyword>
<dbReference type="EC" id="3.5.1.4" evidence="3"/>
<evidence type="ECO:0000259" key="6">
    <source>
        <dbReference type="Pfam" id="PF01425"/>
    </source>
</evidence>
<protein>
    <recommendedName>
        <fullName evidence="3">amidase</fullName>
        <ecNumber evidence="3">3.5.1.4</ecNumber>
    </recommendedName>
</protein>
<evidence type="ECO:0000313" key="8">
    <source>
        <dbReference type="Proteomes" id="UP001149074"/>
    </source>
</evidence>
<dbReference type="GeneID" id="81353312"/>